<proteinExistence type="predicted"/>
<evidence type="ECO:0000313" key="2">
    <source>
        <dbReference type="EMBL" id="MBB6262724.1"/>
    </source>
</evidence>
<dbReference type="PANTHER" id="PTHR39639">
    <property type="entry name" value="CHROMOSOME 16, WHOLE GENOME SHOTGUN SEQUENCE"/>
    <property type="match status" value="1"/>
</dbReference>
<name>A0A841MB13_9HYPH</name>
<accession>A0A841MB13</accession>
<gene>
    <name evidence="2" type="ORF">FHS77_003313</name>
</gene>
<dbReference type="PANTHER" id="PTHR39639:SF1">
    <property type="entry name" value="DUF262 DOMAIN-CONTAINING PROTEIN"/>
    <property type="match status" value="1"/>
</dbReference>
<sequence>MRSEAFYIPEFQRNFVWSQRHASRFIESLLMGLPVPGVFLYKNPEDGKHLVVDGQQRLRTLQFFYSGIFKERKFRLVGVRPEWDNKTYQELNEIDQRKLDDMIVHATIFQQDEPKDTNKSLYFVFERINSGGIRLSPQEIRNCIYDGPFLETVRECNENSNWRNCFGPTSGRQKDQELIVRFFAMFVRSNEYKRTLKDFLNDFCNDYNKESAEKLDNLKNIFFEAIKLCFEAKGKSIFRPTRALNAAVFESVLVGLAKRQQSDLPKITKEEFTKAYDTLLINKEFLKSCESSTATEDAVSNRHSDVRPANSSRFW</sequence>
<dbReference type="InterPro" id="IPR004919">
    <property type="entry name" value="GmrSD_N"/>
</dbReference>
<reference evidence="2 3" key="1">
    <citation type="submission" date="2020-08" db="EMBL/GenBank/DDBJ databases">
        <title>Genomic Encyclopedia of Type Strains, Phase IV (KMG-IV): sequencing the most valuable type-strain genomes for metagenomic binning, comparative biology and taxonomic classification.</title>
        <authorList>
            <person name="Goeker M."/>
        </authorList>
    </citation>
    <scope>NUCLEOTIDE SEQUENCE [LARGE SCALE GENOMIC DNA]</scope>
    <source>
        <strain evidence="2 3">DSM 22336</strain>
    </source>
</reference>
<protein>
    <submittedName>
        <fullName evidence="2">Uncharacterized protein with ParB-like and HNH nuclease domain</fullName>
    </submittedName>
</protein>
<dbReference type="Pfam" id="PF03235">
    <property type="entry name" value="GmrSD_N"/>
    <property type="match status" value="1"/>
</dbReference>
<evidence type="ECO:0000259" key="1">
    <source>
        <dbReference type="Pfam" id="PF03235"/>
    </source>
</evidence>
<feature type="domain" description="GmrSD restriction endonucleases N-terminal" evidence="1">
    <location>
        <begin position="6"/>
        <end position="145"/>
    </location>
</feature>
<keyword evidence="3" id="KW-1185">Reference proteome</keyword>
<dbReference type="Proteomes" id="UP000555393">
    <property type="component" value="Unassembled WGS sequence"/>
</dbReference>
<evidence type="ECO:0000313" key="3">
    <source>
        <dbReference type="Proteomes" id="UP000555393"/>
    </source>
</evidence>
<comment type="caution">
    <text evidence="2">The sequence shown here is derived from an EMBL/GenBank/DDBJ whole genome shotgun (WGS) entry which is preliminary data.</text>
</comment>
<organism evidence="2 3">
    <name type="scientific">Paenochrobactrum gallinarii</name>
    <dbReference type="NCBI Taxonomy" id="643673"/>
    <lineage>
        <taxon>Bacteria</taxon>
        <taxon>Pseudomonadati</taxon>
        <taxon>Pseudomonadota</taxon>
        <taxon>Alphaproteobacteria</taxon>
        <taxon>Hyphomicrobiales</taxon>
        <taxon>Brucellaceae</taxon>
        <taxon>Paenochrobactrum</taxon>
    </lineage>
</organism>
<dbReference type="EMBL" id="JACIIU010000082">
    <property type="protein sequence ID" value="MBB6262724.1"/>
    <property type="molecule type" value="Genomic_DNA"/>
</dbReference>
<dbReference type="AlphaFoldDB" id="A0A841MB13"/>